<accession>A0ABQ9TRX7</accession>
<dbReference type="InterPro" id="IPR038949">
    <property type="entry name" value="TEKTL1"/>
</dbReference>
<dbReference type="Proteomes" id="UP001266305">
    <property type="component" value="Unassembled WGS sequence"/>
</dbReference>
<organism evidence="2 3">
    <name type="scientific">Saguinus oedipus</name>
    <name type="common">Cotton-top tamarin</name>
    <name type="synonym">Oedipomidas oedipus</name>
    <dbReference type="NCBI Taxonomy" id="9490"/>
    <lineage>
        <taxon>Eukaryota</taxon>
        <taxon>Metazoa</taxon>
        <taxon>Chordata</taxon>
        <taxon>Craniata</taxon>
        <taxon>Vertebrata</taxon>
        <taxon>Euteleostomi</taxon>
        <taxon>Mammalia</taxon>
        <taxon>Eutheria</taxon>
        <taxon>Euarchontoglires</taxon>
        <taxon>Primates</taxon>
        <taxon>Haplorrhini</taxon>
        <taxon>Platyrrhini</taxon>
        <taxon>Cebidae</taxon>
        <taxon>Callitrichinae</taxon>
        <taxon>Saguinus</taxon>
    </lineage>
</organism>
<reference evidence="2 3" key="1">
    <citation type="submission" date="2023-05" db="EMBL/GenBank/DDBJ databases">
        <title>B98-5 Cell Line De Novo Hybrid Assembly: An Optical Mapping Approach.</title>
        <authorList>
            <person name="Kananen K."/>
            <person name="Auerbach J.A."/>
            <person name="Kautto E."/>
            <person name="Blachly J.S."/>
        </authorList>
    </citation>
    <scope>NUCLEOTIDE SEQUENCE [LARGE SCALE GENOMIC DNA]</scope>
    <source>
        <strain evidence="2">B95-8</strain>
        <tissue evidence="2">Cell line</tissue>
    </source>
</reference>
<evidence type="ECO:0000256" key="1">
    <source>
        <dbReference type="SAM" id="MobiDB-lite"/>
    </source>
</evidence>
<dbReference type="PANTHER" id="PTHR35081:SF1">
    <property type="entry name" value="COILED-COIL DOMAIN-CONTAINING PROTEIN 105"/>
    <property type="match status" value="1"/>
</dbReference>
<feature type="region of interest" description="Disordered" evidence="1">
    <location>
        <begin position="158"/>
        <end position="178"/>
    </location>
</feature>
<gene>
    <name evidence="2" type="ORF">P7K49_033445</name>
</gene>
<proteinExistence type="predicted"/>
<dbReference type="PANTHER" id="PTHR35081">
    <property type="entry name" value="COILED-COIL DOMAIN-CONTAINING PROTEIN 105"/>
    <property type="match status" value="1"/>
</dbReference>
<evidence type="ECO:0000313" key="2">
    <source>
        <dbReference type="EMBL" id="KAK2087538.1"/>
    </source>
</evidence>
<comment type="caution">
    <text evidence="2">The sequence shown here is derived from an EMBL/GenBank/DDBJ whole genome shotgun (WGS) entry which is preliminary data.</text>
</comment>
<sequence>MRGTIHRCTKYNQEMHTTCGLIKVHFGVRAPGDGGTGVGGWRLLFNALHTTLHQGPLWKGHLETGEKLDRPLVRMYQRHVGTQLPEAARLAQGTDKVQRHITHVEKNLDELLAKHRSLTWGLNCKNVGLEVDHSVVRLRLRQRHPRVCYEQAQRLVKYWDPSSPPPPPPPRSKSSADP</sequence>
<keyword evidence="3" id="KW-1185">Reference proteome</keyword>
<evidence type="ECO:0000313" key="3">
    <source>
        <dbReference type="Proteomes" id="UP001266305"/>
    </source>
</evidence>
<feature type="compositionally biased region" description="Pro residues" evidence="1">
    <location>
        <begin position="162"/>
        <end position="171"/>
    </location>
</feature>
<name>A0ABQ9TRX7_SAGOE</name>
<dbReference type="EMBL" id="JASSZA010000019">
    <property type="protein sequence ID" value="KAK2087538.1"/>
    <property type="molecule type" value="Genomic_DNA"/>
</dbReference>
<protein>
    <submittedName>
        <fullName evidence="2">Uncharacterized protein</fullName>
    </submittedName>
</protein>